<dbReference type="KEGG" id="vhy:G7082_08815"/>
<dbReference type="Pfam" id="PF13800">
    <property type="entry name" value="Sigma_reg_N"/>
    <property type="match status" value="1"/>
</dbReference>
<name>A0A6G8AUB6_9ENTE</name>
<evidence type="ECO:0000313" key="4">
    <source>
        <dbReference type="EMBL" id="QIL48596.1"/>
    </source>
</evidence>
<dbReference type="Proteomes" id="UP000501747">
    <property type="component" value="Chromosome"/>
</dbReference>
<keyword evidence="1" id="KW-0812">Transmembrane</keyword>
<protein>
    <recommendedName>
        <fullName evidence="6">Sigma factor regulator C-terminal domain-containing protein</fullName>
    </recommendedName>
</protein>
<dbReference type="EMBL" id="CP049887">
    <property type="protein sequence ID" value="QIL48596.1"/>
    <property type="molecule type" value="Genomic_DNA"/>
</dbReference>
<keyword evidence="5" id="KW-1185">Reference proteome</keyword>
<evidence type="ECO:0000259" key="2">
    <source>
        <dbReference type="Pfam" id="PF13791"/>
    </source>
</evidence>
<reference evidence="4 5" key="1">
    <citation type="submission" date="2020-03" db="EMBL/GenBank/DDBJ databases">
        <title>Vagococcus sp. nov., isolated from beetles.</title>
        <authorList>
            <person name="Hyun D.-W."/>
            <person name="Bae J.-W."/>
        </authorList>
    </citation>
    <scope>NUCLEOTIDE SEQUENCE [LARGE SCALE GENOMIC DNA]</scope>
    <source>
        <strain evidence="4 5">HDW17B</strain>
    </source>
</reference>
<feature type="transmembrane region" description="Helical" evidence="1">
    <location>
        <begin position="20"/>
        <end position="38"/>
    </location>
</feature>
<evidence type="ECO:0000313" key="5">
    <source>
        <dbReference type="Proteomes" id="UP000501747"/>
    </source>
</evidence>
<keyword evidence="1" id="KW-1133">Transmembrane helix</keyword>
<evidence type="ECO:0008006" key="6">
    <source>
        <dbReference type="Google" id="ProtNLM"/>
    </source>
</evidence>
<feature type="domain" description="Sigma factor regulator C-terminal" evidence="2">
    <location>
        <begin position="167"/>
        <end position="295"/>
    </location>
</feature>
<gene>
    <name evidence="4" type="ORF">G7082_08815</name>
</gene>
<keyword evidence="1" id="KW-0472">Membrane</keyword>
<dbReference type="InterPro" id="IPR029101">
    <property type="entry name" value="Sigma_reg_N"/>
</dbReference>
<accession>A0A6G8AUB6</accession>
<feature type="domain" description="Sigma factor regulator N-terminal" evidence="3">
    <location>
        <begin position="7"/>
        <end position="94"/>
    </location>
</feature>
<dbReference type="AlphaFoldDB" id="A0A6G8AUB6"/>
<dbReference type="InterPro" id="IPR025672">
    <property type="entry name" value="Sigma_reg_C_dom"/>
</dbReference>
<evidence type="ECO:0000259" key="3">
    <source>
        <dbReference type="Pfam" id="PF13800"/>
    </source>
</evidence>
<evidence type="ECO:0000256" key="1">
    <source>
        <dbReference type="SAM" id="Phobius"/>
    </source>
</evidence>
<proteinExistence type="predicted"/>
<organism evidence="4 5">
    <name type="scientific">Vagococcus hydrophili</name>
    <dbReference type="NCBI Taxonomy" id="2714947"/>
    <lineage>
        <taxon>Bacteria</taxon>
        <taxon>Bacillati</taxon>
        <taxon>Bacillota</taxon>
        <taxon>Bacilli</taxon>
        <taxon>Lactobacillales</taxon>
        <taxon>Enterococcaceae</taxon>
        <taxon>Vagococcus</taxon>
    </lineage>
</organism>
<dbReference type="Pfam" id="PF13791">
    <property type="entry name" value="Sigma_reg_C"/>
    <property type="match status" value="1"/>
</dbReference>
<dbReference type="RefSeq" id="WP_166034733.1">
    <property type="nucleotide sequence ID" value="NZ_CP049887.1"/>
</dbReference>
<sequence length="308" mass="35286">MEPNFEKTLKKAKLKNTLRIILITIVTLLITIPLFYSLSNKIVGKQSDRLNDFLFLRNRIAEPNIQIDSQVLSYSSATGGEIVSNRSKDISGYVVPWDTIRATYSLFSSNVDHNELLSGLHWTEKNTYSYNKQTKQKVADFYHPDVNYSGYLKEMPNDLKLMDEKKSEVTEMAISFDKPVKWKEVKADIPKGVTVKWLYMGSNIPDKKPMGPPGMDNYGFSPDMEQEQDSFEGFLDDLKQYDDRKTDEEIQKILKKSKDKSLSDTEILGILVTGENKDLKKMQKFSHLRAASVGVTVETNPYIKVEKE</sequence>